<name>A0A9D4Q8K7_RHISA</name>
<dbReference type="AlphaFoldDB" id="A0A9D4Q8K7"/>
<evidence type="ECO:0000256" key="2">
    <source>
        <dbReference type="SAM" id="MobiDB-lite"/>
    </source>
</evidence>
<evidence type="ECO:0000313" key="5">
    <source>
        <dbReference type="EMBL" id="KAH7971845.1"/>
    </source>
</evidence>
<dbReference type="SMART" id="SM00355">
    <property type="entry name" value="ZnF_C2H2"/>
    <property type="match status" value="4"/>
</dbReference>
<keyword evidence="1" id="KW-0479">Metal-binding</keyword>
<evidence type="ECO:0000259" key="3">
    <source>
        <dbReference type="PROSITE" id="PS50157"/>
    </source>
</evidence>
<feature type="region of interest" description="Disordered" evidence="2">
    <location>
        <begin position="420"/>
        <end position="600"/>
    </location>
</feature>
<feature type="compositionally biased region" description="Polar residues" evidence="2">
    <location>
        <begin position="511"/>
        <end position="524"/>
    </location>
</feature>
<feature type="domain" description="Ig-like" evidence="4">
    <location>
        <begin position="19"/>
        <end position="90"/>
    </location>
</feature>
<dbReference type="InterPro" id="IPR007110">
    <property type="entry name" value="Ig-like_dom"/>
</dbReference>
<comment type="caution">
    <text evidence="5">The sequence shown here is derived from an EMBL/GenBank/DDBJ whole genome shotgun (WGS) entry which is preliminary data.</text>
</comment>
<evidence type="ECO:0000256" key="1">
    <source>
        <dbReference type="PROSITE-ProRule" id="PRU00042"/>
    </source>
</evidence>
<sequence>MTTTPSSSIVRRSGTPGSPTASADGSENQPTLDGNILTILFPVPNGFRCPIQDCHEKYAGVNWTSRRQSLMRHLVDEHGLKVTAAYTCTICSATDLGYRPTVHPCISRGRHELSSNASFAHKCTDCPLSSPSRKGLDNHKRAHSKQAAKQRATQQTDNATSTPSVTPAATGSRNTATSQNNVAASSPNTGPSTPDLTISLLSSPIDGAASPPRADPTPPELALTLLSSPLDGASNNAANATATAGATPPAASVGASPSREITVVSCDSQDYDTGQAAPGPTERDVFDTRQLECRRKRDLTSPASSTDDAENRPTLDGNILTILFPVPNGFRCPMPDCHEKYVGVTWTSRRQSLTRHLWDEHRIKVAAAYTCTICSATDLGYRPTVHPCISKGRHELWTNATFAHPCAECSLTFPNKGLDNHVRSHSRKAAKQRATQPATDDQEMAPATPGPAECEESSASLRSSTAPASTPRTGPATSDLLFTPLYSSPLAPTHDAASRDDGCTAAKPTADENSPSEGSLSVAFSLQGAETASAAASPAENQHSHTLGATLRRSAATTQDDQPLSSTPRSITSECSIPHTGDVPRGRATRRSRQRPGTAG</sequence>
<keyword evidence="1" id="KW-0863">Zinc-finger</keyword>
<reference evidence="5" key="1">
    <citation type="journal article" date="2020" name="Cell">
        <title>Large-Scale Comparative Analyses of Tick Genomes Elucidate Their Genetic Diversity and Vector Capacities.</title>
        <authorList>
            <consortium name="Tick Genome and Microbiome Consortium (TIGMIC)"/>
            <person name="Jia N."/>
            <person name="Wang J."/>
            <person name="Shi W."/>
            <person name="Du L."/>
            <person name="Sun Y."/>
            <person name="Zhan W."/>
            <person name="Jiang J.F."/>
            <person name="Wang Q."/>
            <person name="Zhang B."/>
            <person name="Ji P."/>
            <person name="Bell-Sakyi L."/>
            <person name="Cui X.M."/>
            <person name="Yuan T.T."/>
            <person name="Jiang B.G."/>
            <person name="Yang W.F."/>
            <person name="Lam T.T."/>
            <person name="Chang Q.C."/>
            <person name="Ding S.J."/>
            <person name="Wang X.J."/>
            <person name="Zhu J.G."/>
            <person name="Ruan X.D."/>
            <person name="Zhao L."/>
            <person name="Wei J.T."/>
            <person name="Ye R.Z."/>
            <person name="Que T.C."/>
            <person name="Du C.H."/>
            <person name="Zhou Y.H."/>
            <person name="Cheng J.X."/>
            <person name="Dai P.F."/>
            <person name="Guo W.B."/>
            <person name="Han X.H."/>
            <person name="Huang E.J."/>
            <person name="Li L.F."/>
            <person name="Wei W."/>
            <person name="Gao Y.C."/>
            <person name="Liu J.Z."/>
            <person name="Shao H.Z."/>
            <person name="Wang X."/>
            <person name="Wang C.C."/>
            <person name="Yang T.C."/>
            <person name="Huo Q.B."/>
            <person name="Li W."/>
            <person name="Chen H.Y."/>
            <person name="Chen S.E."/>
            <person name="Zhou L.G."/>
            <person name="Ni X.B."/>
            <person name="Tian J.H."/>
            <person name="Sheng Y."/>
            <person name="Liu T."/>
            <person name="Pan Y.S."/>
            <person name="Xia L.Y."/>
            <person name="Li J."/>
            <person name="Zhao F."/>
            <person name="Cao W.C."/>
        </authorList>
    </citation>
    <scope>NUCLEOTIDE SEQUENCE</scope>
    <source>
        <strain evidence="5">Rsan-2018</strain>
    </source>
</reference>
<feature type="compositionally biased region" description="Polar residues" evidence="2">
    <location>
        <begin position="171"/>
        <end position="202"/>
    </location>
</feature>
<keyword evidence="6" id="KW-1185">Reference proteome</keyword>
<gene>
    <name evidence="5" type="ORF">HPB52_003468</name>
</gene>
<feature type="compositionally biased region" description="Polar residues" evidence="2">
    <location>
        <begin position="457"/>
        <end position="476"/>
    </location>
</feature>
<feature type="compositionally biased region" description="Low complexity" evidence="2">
    <location>
        <begin position="529"/>
        <end position="540"/>
    </location>
</feature>
<dbReference type="Proteomes" id="UP000821837">
    <property type="component" value="Chromosome 11"/>
</dbReference>
<feature type="region of interest" description="Disordered" evidence="2">
    <location>
        <begin position="1"/>
        <end position="29"/>
    </location>
</feature>
<dbReference type="GO" id="GO:0008270">
    <property type="term" value="F:zinc ion binding"/>
    <property type="evidence" value="ECO:0007669"/>
    <property type="project" value="UniProtKB-KW"/>
</dbReference>
<feature type="compositionally biased region" description="Low complexity" evidence="2">
    <location>
        <begin position="232"/>
        <end position="256"/>
    </location>
</feature>
<feature type="compositionally biased region" description="Low complexity" evidence="2">
    <location>
        <begin position="149"/>
        <end position="170"/>
    </location>
</feature>
<evidence type="ECO:0008006" key="7">
    <source>
        <dbReference type="Google" id="ProtNLM"/>
    </source>
</evidence>
<accession>A0A9D4Q8K7</accession>
<protein>
    <recommendedName>
        <fullName evidence="7">C2H2-type domain-containing protein</fullName>
    </recommendedName>
</protein>
<dbReference type="EMBL" id="JABSTV010001247">
    <property type="protein sequence ID" value="KAH7971845.1"/>
    <property type="molecule type" value="Genomic_DNA"/>
</dbReference>
<reference evidence="5" key="2">
    <citation type="submission" date="2021-09" db="EMBL/GenBank/DDBJ databases">
        <authorList>
            <person name="Jia N."/>
            <person name="Wang J."/>
            <person name="Shi W."/>
            <person name="Du L."/>
            <person name="Sun Y."/>
            <person name="Zhan W."/>
            <person name="Jiang J."/>
            <person name="Wang Q."/>
            <person name="Zhang B."/>
            <person name="Ji P."/>
            <person name="Sakyi L.B."/>
            <person name="Cui X."/>
            <person name="Yuan T."/>
            <person name="Jiang B."/>
            <person name="Yang W."/>
            <person name="Lam T.T.-Y."/>
            <person name="Chang Q."/>
            <person name="Ding S."/>
            <person name="Wang X."/>
            <person name="Zhu J."/>
            <person name="Ruan X."/>
            <person name="Zhao L."/>
            <person name="Wei J."/>
            <person name="Que T."/>
            <person name="Du C."/>
            <person name="Cheng J."/>
            <person name="Dai P."/>
            <person name="Han X."/>
            <person name="Huang E."/>
            <person name="Gao Y."/>
            <person name="Liu J."/>
            <person name="Shao H."/>
            <person name="Ye R."/>
            <person name="Li L."/>
            <person name="Wei W."/>
            <person name="Wang X."/>
            <person name="Wang C."/>
            <person name="Huo Q."/>
            <person name="Li W."/>
            <person name="Guo W."/>
            <person name="Chen H."/>
            <person name="Chen S."/>
            <person name="Zhou L."/>
            <person name="Zhou L."/>
            <person name="Ni X."/>
            <person name="Tian J."/>
            <person name="Zhou Y."/>
            <person name="Sheng Y."/>
            <person name="Liu T."/>
            <person name="Pan Y."/>
            <person name="Xia L."/>
            <person name="Li J."/>
            <person name="Zhao F."/>
            <person name="Cao W."/>
        </authorList>
    </citation>
    <scope>NUCLEOTIDE SEQUENCE</scope>
    <source>
        <strain evidence="5">Rsan-2018</strain>
        <tissue evidence="5">Larvae</tissue>
    </source>
</reference>
<dbReference type="PROSITE" id="PS50157">
    <property type="entry name" value="ZINC_FINGER_C2H2_2"/>
    <property type="match status" value="1"/>
</dbReference>
<evidence type="ECO:0000259" key="4">
    <source>
        <dbReference type="PROSITE" id="PS50835"/>
    </source>
</evidence>
<keyword evidence="1" id="KW-0862">Zinc</keyword>
<feature type="region of interest" description="Disordered" evidence="2">
    <location>
        <begin position="130"/>
        <end position="256"/>
    </location>
</feature>
<feature type="region of interest" description="Disordered" evidence="2">
    <location>
        <begin position="293"/>
        <end position="312"/>
    </location>
</feature>
<dbReference type="InterPro" id="IPR013087">
    <property type="entry name" value="Znf_C2H2_type"/>
</dbReference>
<proteinExistence type="predicted"/>
<feature type="compositionally biased region" description="Polar residues" evidence="2">
    <location>
        <begin position="555"/>
        <end position="575"/>
    </location>
</feature>
<dbReference type="VEuPathDB" id="VectorBase:RSAN_032814"/>
<organism evidence="5 6">
    <name type="scientific">Rhipicephalus sanguineus</name>
    <name type="common">Brown dog tick</name>
    <name type="synonym">Ixodes sanguineus</name>
    <dbReference type="NCBI Taxonomy" id="34632"/>
    <lineage>
        <taxon>Eukaryota</taxon>
        <taxon>Metazoa</taxon>
        <taxon>Ecdysozoa</taxon>
        <taxon>Arthropoda</taxon>
        <taxon>Chelicerata</taxon>
        <taxon>Arachnida</taxon>
        <taxon>Acari</taxon>
        <taxon>Parasitiformes</taxon>
        <taxon>Ixodida</taxon>
        <taxon>Ixodoidea</taxon>
        <taxon>Ixodidae</taxon>
        <taxon>Rhipicephalinae</taxon>
        <taxon>Rhipicephalus</taxon>
        <taxon>Rhipicephalus</taxon>
    </lineage>
</organism>
<dbReference type="PROSITE" id="PS50835">
    <property type="entry name" value="IG_LIKE"/>
    <property type="match status" value="1"/>
</dbReference>
<feature type="domain" description="C2H2-type" evidence="3">
    <location>
        <begin position="121"/>
        <end position="148"/>
    </location>
</feature>
<evidence type="ECO:0000313" key="6">
    <source>
        <dbReference type="Proteomes" id="UP000821837"/>
    </source>
</evidence>